<comment type="caution">
    <text evidence="1">The sequence shown here is derived from an EMBL/GenBank/DDBJ whole genome shotgun (WGS) entry which is preliminary data.</text>
</comment>
<accession>A0A8T0I874</accession>
<evidence type="ECO:0000313" key="1">
    <source>
        <dbReference type="EMBL" id="KAG0579277.1"/>
    </source>
</evidence>
<gene>
    <name evidence="1" type="ORF">KC19_4G087600</name>
</gene>
<keyword evidence="2" id="KW-1185">Reference proteome</keyword>
<reference evidence="1" key="1">
    <citation type="submission" date="2020-06" db="EMBL/GenBank/DDBJ databases">
        <title>WGS assembly of Ceratodon purpureus strain R40.</title>
        <authorList>
            <person name="Carey S.B."/>
            <person name="Jenkins J."/>
            <person name="Shu S."/>
            <person name="Lovell J.T."/>
            <person name="Sreedasyam A."/>
            <person name="Maumus F."/>
            <person name="Tiley G.P."/>
            <person name="Fernandez-Pozo N."/>
            <person name="Barry K."/>
            <person name="Chen C."/>
            <person name="Wang M."/>
            <person name="Lipzen A."/>
            <person name="Daum C."/>
            <person name="Saski C.A."/>
            <person name="Payton A.C."/>
            <person name="Mcbreen J.C."/>
            <person name="Conrad R.E."/>
            <person name="Kollar L.M."/>
            <person name="Olsson S."/>
            <person name="Huttunen S."/>
            <person name="Landis J.B."/>
            <person name="Wickett N.J."/>
            <person name="Johnson M.G."/>
            <person name="Rensing S.A."/>
            <person name="Grimwood J."/>
            <person name="Schmutz J."/>
            <person name="Mcdaniel S.F."/>
        </authorList>
    </citation>
    <scope>NUCLEOTIDE SEQUENCE</scope>
    <source>
        <strain evidence="1">R40</strain>
    </source>
</reference>
<dbReference type="Proteomes" id="UP000822688">
    <property type="component" value="Chromosome 4"/>
</dbReference>
<organism evidence="1 2">
    <name type="scientific">Ceratodon purpureus</name>
    <name type="common">Fire moss</name>
    <name type="synonym">Dicranum purpureum</name>
    <dbReference type="NCBI Taxonomy" id="3225"/>
    <lineage>
        <taxon>Eukaryota</taxon>
        <taxon>Viridiplantae</taxon>
        <taxon>Streptophyta</taxon>
        <taxon>Embryophyta</taxon>
        <taxon>Bryophyta</taxon>
        <taxon>Bryophytina</taxon>
        <taxon>Bryopsida</taxon>
        <taxon>Dicranidae</taxon>
        <taxon>Pseudoditrichales</taxon>
        <taxon>Ditrichaceae</taxon>
        <taxon>Ceratodon</taxon>
    </lineage>
</organism>
<dbReference type="AlphaFoldDB" id="A0A8T0I874"/>
<name>A0A8T0I874_CERPU</name>
<proteinExistence type="predicted"/>
<protein>
    <submittedName>
        <fullName evidence="1">Uncharacterized protein</fullName>
    </submittedName>
</protein>
<evidence type="ECO:0000313" key="2">
    <source>
        <dbReference type="Proteomes" id="UP000822688"/>
    </source>
</evidence>
<dbReference type="EMBL" id="CM026424">
    <property type="protein sequence ID" value="KAG0579277.1"/>
    <property type="molecule type" value="Genomic_DNA"/>
</dbReference>
<sequence length="73" mass="8114">MAEPGATLSTREAFQSLRSPGCLRAFFCESRIGTKFRTFFSTGVLEVVDRVGFPLDLGYRHLLYDCASVQCMG</sequence>